<evidence type="ECO:0000313" key="7">
    <source>
        <dbReference type="EMBL" id="AVP49374.1"/>
    </source>
</evidence>
<evidence type="ECO:0000256" key="6">
    <source>
        <dbReference type="RuleBase" id="RU004468"/>
    </source>
</evidence>
<sequence length="484" mass="57076">MSKFTKDFLFGGATSSNQVEGGWNEGGKGFSHLDAIKFNPDDDTSNPIHSIISKKSILEAIEEKDPTYYPKRRGSDFYHRYKEDIKLFSEMGWKVYRLSIEWARIFPNGDDLTPNEEGLKFYDDVFKELRAHNIKIFVTVSHYSMPINLVLKYGGWINRKLIDFYQNYFQTLFDRYKDIVDIWLPFNEINISQMKPFWNNGLFEEDYKDKYNEANYQALHHLFLANALAVKYAHENKKDVQIGSMVAGRINYPATCKPEDMLAAQYENRIKLYFYYDVTARGYYPEYMKTYFKKHNINLKFEKDDEEILKNGTVNFLSFSYYFTENAQDYPGKYDEVVSWKIESKNPYFEKSDWGWGIDPKGLRWTLNEFYDRYKLPIFISENGLGAYDVLTKDNKIHDDYRINYLKEHIREMGNAIEEGIPVIGYTVWGAIDLVSAGTNEMSKRYGFIYVDSDDLGNGTYDRYKKDSFDWYKNVIKSNGENLD</sequence>
<organism evidence="7 8">
    <name type="scientific">Williamsoniiplasma luminosum</name>
    <dbReference type="NCBI Taxonomy" id="214888"/>
    <lineage>
        <taxon>Bacteria</taxon>
        <taxon>Bacillati</taxon>
        <taxon>Mycoplasmatota</taxon>
        <taxon>Mollicutes</taxon>
        <taxon>Entomoplasmatales</taxon>
        <taxon>Williamsoniiplasma</taxon>
    </lineage>
</organism>
<dbReference type="InterPro" id="IPR033132">
    <property type="entry name" value="GH_1_N_CS"/>
</dbReference>
<dbReference type="Pfam" id="PF00232">
    <property type="entry name" value="Glyco_hydro_1"/>
    <property type="match status" value="1"/>
</dbReference>
<reference evidence="8" key="1">
    <citation type="submission" date="2018-02" db="EMBL/GenBank/DDBJ databases">
        <title>Firefly genomes illuminate parallel origins of bioluminescence in beetles.</title>
        <authorList>
            <person name="Fallon T.R."/>
            <person name="Lower S.E.S."/>
            <person name="Behringer M."/>
            <person name="Weng J.-K."/>
        </authorList>
    </citation>
    <scope>NUCLEOTIDE SEQUENCE [LARGE SCALE GENOMIC DNA]</scope>
</reference>
<dbReference type="GO" id="GO:0016052">
    <property type="term" value="P:carbohydrate catabolic process"/>
    <property type="evidence" value="ECO:0007669"/>
    <property type="project" value="TreeGrafter"/>
</dbReference>
<keyword evidence="3 6" id="KW-0326">Glycosidase</keyword>
<feature type="active site" description="Nucleophile" evidence="4">
    <location>
        <position position="382"/>
    </location>
</feature>
<keyword evidence="2 6" id="KW-0378">Hydrolase</keyword>
<dbReference type="PROSITE" id="PS00572">
    <property type="entry name" value="GLYCOSYL_HYDROL_F1_1"/>
    <property type="match status" value="1"/>
</dbReference>
<dbReference type="Gene3D" id="3.20.20.80">
    <property type="entry name" value="Glycosidases"/>
    <property type="match status" value="1"/>
</dbReference>
<dbReference type="FunFam" id="3.20.20.80:FF:000004">
    <property type="entry name" value="Beta-glucosidase 6-phospho-beta-glucosidase"/>
    <property type="match status" value="1"/>
</dbReference>
<comment type="similarity">
    <text evidence="1 5">Belongs to the glycosyl hydrolase 1 family.</text>
</comment>
<evidence type="ECO:0000256" key="1">
    <source>
        <dbReference type="ARBA" id="ARBA00010838"/>
    </source>
</evidence>
<dbReference type="InterPro" id="IPR001360">
    <property type="entry name" value="Glyco_hydro_1"/>
</dbReference>
<dbReference type="EMBL" id="CP027019">
    <property type="protein sequence ID" value="AVP49374.1"/>
    <property type="molecule type" value="Genomic_DNA"/>
</dbReference>
<gene>
    <name evidence="7" type="ORF">C5T88_02130</name>
</gene>
<dbReference type="InterPro" id="IPR018120">
    <property type="entry name" value="Glyco_hydro_1_AS"/>
</dbReference>
<dbReference type="GO" id="GO:0005829">
    <property type="term" value="C:cytosol"/>
    <property type="evidence" value="ECO:0007669"/>
    <property type="project" value="TreeGrafter"/>
</dbReference>
<name>A0A2S0NK36_9MOLU</name>
<dbReference type="PROSITE" id="PS00653">
    <property type="entry name" value="GLYCOSYL_HYDROL_F1_2"/>
    <property type="match status" value="1"/>
</dbReference>
<protein>
    <submittedName>
        <fullName evidence="7">6-phospho-beta-glucosidase</fullName>
    </submittedName>
</protein>
<evidence type="ECO:0000256" key="5">
    <source>
        <dbReference type="RuleBase" id="RU003690"/>
    </source>
</evidence>
<dbReference type="RefSeq" id="WP_303662694.1">
    <property type="nucleotide sequence ID" value="NZ_CP027019.1"/>
</dbReference>
<dbReference type="Proteomes" id="UP000239250">
    <property type="component" value="Chromosome"/>
</dbReference>
<dbReference type="PANTHER" id="PTHR10353">
    <property type="entry name" value="GLYCOSYL HYDROLASE"/>
    <property type="match status" value="1"/>
</dbReference>
<evidence type="ECO:0000256" key="4">
    <source>
        <dbReference type="PROSITE-ProRule" id="PRU10055"/>
    </source>
</evidence>
<dbReference type="InterPro" id="IPR017853">
    <property type="entry name" value="GH"/>
</dbReference>
<dbReference type="SUPFAM" id="SSF51445">
    <property type="entry name" value="(Trans)glycosidases"/>
    <property type="match status" value="1"/>
</dbReference>
<dbReference type="GO" id="GO:0008422">
    <property type="term" value="F:beta-glucosidase activity"/>
    <property type="evidence" value="ECO:0007669"/>
    <property type="project" value="TreeGrafter"/>
</dbReference>
<dbReference type="AlphaFoldDB" id="A0A2S0NK36"/>
<evidence type="ECO:0000313" key="8">
    <source>
        <dbReference type="Proteomes" id="UP000239250"/>
    </source>
</evidence>
<evidence type="ECO:0000256" key="2">
    <source>
        <dbReference type="ARBA" id="ARBA00022801"/>
    </source>
</evidence>
<evidence type="ECO:0000256" key="3">
    <source>
        <dbReference type="ARBA" id="ARBA00023295"/>
    </source>
</evidence>
<dbReference type="PRINTS" id="PR00131">
    <property type="entry name" value="GLHYDRLASE1"/>
</dbReference>
<proteinExistence type="inferred from homology"/>
<dbReference type="PANTHER" id="PTHR10353:SF122">
    <property type="entry name" value="6-PHOSPHO-BETA-GLUCOSIDASE ASCB-RELATED"/>
    <property type="match status" value="1"/>
</dbReference>
<accession>A0A2S0NK36</accession>